<evidence type="ECO:0000256" key="1">
    <source>
        <dbReference type="SAM" id="MobiDB-lite"/>
    </source>
</evidence>
<dbReference type="Proteomes" id="UP000271974">
    <property type="component" value="Unassembled WGS sequence"/>
</dbReference>
<protein>
    <submittedName>
        <fullName evidence="2">Uncharacterized protein</fullName>
    </submittedName>
</protein>
<proteinExistence type="predicted"/>
<dbReference type="AlphaFoldDB" id="A0A3S1H7V5"/>
<comment type="caution">
    <text evidence="2">The sequence shown here is derived from an EMBL/GenBank/DDBJ whole genome shotgun (WGS) entry which is preliminary data.</text>
</comment>
<keyword evidence="3" id="KW-1185">Reference proteome</keyword>
<name>A0A3S1H7V5_ELYCH</name>
<reference evidence="2 3" key="1">
    <citation type="submission" date="2019-01" db="EMBL/GenBank/DDBJ databases">
        <title>A draft genome assembly of the solar-powered sea slug Elysia chlorotica.</title>
        <authorList>
            <person name="Cai H."/>
            <person name="Li Q."/>
            <person name="Fang X."/>
            <person name="Li J."/>
            <person name="Curtis N.E."/>
            <person name="Altenburger A."/>
            <person name="Shibata T."/>
            <person name="Feng M."/>
            <person name="Maeda T."/>
            <person name="Schwartz J.A."/>
            <person name="Shigenobu S."/>
            <person name="Lundholm N."/>
            <person name="Nishiyama T."/>
            <person name="Yang H."/>
            <person name="Hasebe M."/>
            <person name="Li S."/>
            <person name="Pierce S.K."/>
            <person name="Wang J."/>
        </authorList>
    </citation>
    <scope>NUCLEOTIDE SEQUENCE [LARGE SCALE GENOMIC DNA]</scope>
    <source>
        <strain evidence="2">EC2010</strain>
        <tissue evidence="2">Whole organism of an adult</tissue>
    </source>
</reference>
<evidence type="ECO:0000313" key="3">
    <source>
        <dbReference type="Proteomes" id="UP000271974"/>
    </source>
</evidence>
<dbReference type="EMBL" id="RQTK01000885">
    <property type="protein sequence ID" value="RUS73924.1"/>
    <property type="molecule type" value="Genomic_DNA"/>
</dbReference>
<feature type="region of interest" description="Disordered" evidence="1">
    <location>
        <begin position="1"/>
        <end position="76"/>
    </location>
</feature>
<feature type="compositionally biased region" description="Polar residues" evidence="1">
    <location>
        <begin position="1"/>
        <end position="13"/>
    </location>
</feature>
<feature type="compositionally biased region" description="Basic and acidic residues" evidence="1">
    <location>
        <begin position="18"/>
        <end position="51"/>
    </location>
</feature>
<accession>A0A3S1H7V5</accession>
<sequence length="323" mass="36655">MQTSTELCQQNGLMSEPNKTKNSESRAIMEDRTRPHKDPSERATQNKETRPPTECQQTGAKKKSDGGPTIDPFPDPPCGSAGFTQFLWRFQMEATHRDPQNHSISYNLPALPLTRDRNGHAYIADLVFQIAPGIFFHMYRDKSRQGQDKLNDFWSLDVHKMAAGRACSITALKTVLAIDPAMYRSSFRLTSLPVDARIMQGGKKHFFMAQDFWAADRSQRIMRALSTCMFFDTISRSAIELPRDLVSCLPGLESELIPSMWHQSRPAPPPQAFRYTVRVVWGHVDFNGQAVITAGVVLLMRPLLFEDQHSYIITIAVLEKQQR</sequence>
<organism evidence="2 3">
    <name type="scientific">Elysia chlorotica</name>
    <name type="common">Eastern emerald elysia</name>
    <name type="synonym">Sea slug</name>
    <dbReference type="NCBI Taxonomy" id="188477"/>
    <lineage>
        <taxon>Eukaryota</taxon>
        <taxon>Metazoa</taxon>
        <taxon>Spiralia</taxon>
        <taxon>Lophotrochozoa</taxon>
        <taxon>Mollusca</taxon>
        <taxon>Gastropoda</taxon>
        <taxon>Heterobranchia</taxon>
        <taxon>Euthyneura</taxon>
        <taxon>Panpulmonata</taxon>
        <taxon>Sacoglossa</taxon>
        <taxon>Placobranchoidea</taxon>
        <taxon>Plakobranchidae</taxon>
        <taxon>Elysia</taxon>
    </lineage>
</organism>
<gene>
    <name evidence="2" type="ORF">EGW08_018314</name>
</gene>
<dbReference type="OrthoDB" id="10451968at2759"/>
<evidence type="ECO:0000313" key="2">
    <source>
        <dbReference type="EMBL" id="RUS73924.1"/>
    </source>
</evidence>